<dbReference type="EMBL" id="NCKV01001427">
    <property type="protein sequence ID" value="RWS28364.1"/>
    <property type="molecule type" value="Genomic_DNA"/>
</dbReference>
<evidence type="ECO:0000313" key="4">
    <source>
        <dbReference type="EMBL" id="RWS28364.1"/>
    </source>
</evidence>
<feature type="chain" id="PRO_5019448827" description="Protein quiver" evidence="3">
    <location>
        <begin position="30"/>
        <end position="157"/>
    </location>
</feature>
<evidence type="ECO:0000256" key="3">
    <source>
        <dbReference type="SAM" id="SignalP"/>
    </source>
</evidence>
<evidence type="ECO:0000256" key="1">
    <source>
        <dbReference type="ARBA" id="ARBA00022729"/>
    </source>
</evidence>
<protein>
    <recommendedName>
        <fullName evidence="6">Protein quiver</fullName>
    </recommendedName>
</protein>
<dbReference type="VEuPathDB" id="VectorBase:LDEU003677"/>
<dbReference type="InterPro" id="IPR031424">
    <property type="entry name" value="QVR-like"/>
</dbReference>
<reference evidence="4 5" key="1">
    <citation type="journal article" date="2018" name="Gigascience">
        <title>Genomes of trombidid mites reveal novel predicted allergens and laterally-transferred genes associated with secondary metabolism.</title>
        <authorList>
            <person name="Dong X."/>
            <person name="Chaisiri K."/>
            <person name="Xia D."/>
            <person name="Armstrong S.D."/>
            <person name="Fang Y."/>
            <person name="Donnelly M.J."/>
            <person name="Kadowaki T."/>
            <person name="McGarry J.W."/>
            <person name="Darby A.C."/>
            <person name="Makepeace B.L."/>
        </authorList>
    </citation>
    <scope>NUCLEOTIDE SEQUENCE [LARGE SCALE GENOMIC DNA]</scope>
    <source>
        <strain evidence="4">UoL-UT</strain>
    </source>
</reference>
<evidence type="ECO:0000313" key="5">
    <source>
        <dbReference type="Proteomes" id="UP000288716"/>
    </source>
</evidence>
<accession>A0A443SLG3</accession>
<dbReference type="PANTHER" id="PTHR38332:SF2">
    <property type="entry name" value="PROTEIN QUIVER"/>
    <property type="match status" value="1"/>
</dbReference>
<keyword evidence="1 3" id="KW-0732">Signal</keyword>
<dbReference type="Proteomes" id="UP000288716">
    <property type="component" value="Unassembled WGS sequence"/>
</dbReference>
<feature type="signal peptide" evidence="3">
    <location>
        <begin position="1"/>
        <end position="29"/>
    </location>
</feature>
<dbReference type="AlphaFoldDB" id="A0A443SLG3"/>
<comment type="caution">
    <text evidence="4">The sequence shown here is derived from an EMBL/GenBank/DDBJ whole genome shotgun (WGS) entry which is preliminary data.</text>
</comment>
<evidence type="ECO:0008006" key="6">
    <source>
        <dbReference type="Google" id="ProtNLM"/>
    </source>
</evidence>
<sequence>IMLSENTISTILLTMMYWLMTTQPCLVSAINCYTCNSRNFTKTACHDPFHPANITYTEHCKTPKVAHIGEFPASFCVKLKGLNALTNEELVIRTCTTENMNNQCGIFKFEKETLTGCIVTCDTDGCNGGVTLLADCVKICIACFVFQCLIKRNSYYR</sequence>
<proteinExistence type="predicted"/>
<keyword evidence="2" id="KW-0325">Glycoprotein</keyword>
<dbReference type="GO" id="GO:0030431">
    <property type="term" value="P:sleep"/>
    <property type="evidence" value="ECO:0007669"/>
    <property type="project" value="InterPro"/>
</dbReference>
<dbReference type="OrthoDB" id="75169at2759"/>
<name>A0A443SLG3_9ACAR</name>
<dbReference type="PANTHER" id="PTHR38332">
    <property type="entry name" value="PROTEIN CBG11604"/>
    <property type="match status" value="1"/>
</dbReference>
<keyword evidence="5" id="KW-1185">Reference proteome</keyword>
<dbReference type="GO" id="GO:0032222">
    <property type="term" value="P:regulation of synaptic transmission, cholinergic"/>
    <property type="evidence" value="ECO:0007669"/>
    <property type="project" value="InterPro"/>
</dbReference>
<feature type="non-terminal residue" evidence="4">
    <location>
        <position position="1"/>
    </location>
</feature>
<dbReference type="Pfam" id="PF17064">
    <property type="entry name" value="QVR"/>
    <property type="match status" value="1"/>
</dbReference>
<organism evidence="4 5">
    <name type="scientific">Leptotrombidium deliense</name>
    <dbReference type="NCBI Taxonomy" id="299467"/>
    <lineage>
        <taxon>Eukaryota</taxon>
        <taxon>Metazoa</taxon>
        <taxon>Ecdysozoa</taxon>
        <taxon>Arthropoda</taxon>
        <taxon>Chelicerata</taxon>
        <taxon>Arachnida</taxon>
        <taxon>Acari</taxon>
        <taxon>Acariformes</taxon>
        <taxon>Trombidiformes</taxon>
        <taxon>Prostigmata</taxon>
        <taxon>Anystina</taxon>
        <taxon>Parasitengona</taxon>
        <taxon>Trombiculoidea</taxon>
        <taxon>Trombiculidae</taxon>
        <taxon>Leptotrombidium</taxon>
    </lineage>
</organism>
<gene>
    <name evidence="4" type="ORF">B4U80_09447</name>
</gene>
<evidence type="ECO:0000256" key="2">
    <source>
        <dbReference type="ARBA" id="ARBA00023180"/>
    </source>
</evidence>